<evidence type="ECO:0000313" key="5">
    <source>
        <dbReference type="Proteomes" id="UP000632222"/>
    </source>
</evidence>
<dbReference type="EMBL" id="BMOD01000003">
    <property type="protein sequence ID" value="GGJ28697.1"/>
    <property type="molecule type" value="Genomic_DNA"/>
</dbReference>
<evidence type="ECO:0000313" key="4">
    <source>
        <dbReference type="EMBL" id="GGJ28697.1"/>
    </source>
</evidence>
<evidence type="ECO:0000256" key="1">
    <source>
        <dbReference type="ARBA" id="ARBA00022679"/>
    </source>
</evidence>
<dbReference type="PROSITE" id="PS51186">
    <property type="entry name" value="GNAT"/>
    <property type="match status" value="1"/>
</dbReference>
<name>A0ABQ2CYI1_9DEIO</name>
<proteinExistence type="predicted"/>
<sequence length="277" mass="31050">MTFTLHPATTFTLEQLNDIFVGSFQGYFVPIPSDLKTFTYRLRSEHIDLSESLVALVDGKPAGISLTARRVGRTRLAGLGVYPEHRKHGLGQKLTEAFLQPALERQDEVLLECFQVNVGALQLYHKLGFEIQRSLLGYTGSVSPTAHADLKALSLQEAVAFVREQTEPDLPWQISPDTLISLPPTAQAYRLQDSVAIVSQAGEQLYLRSLVTHKESRHQRQATRLLQAISSKTGIQQWQAIPVFPETLIRPLAEKLGWQPSNLQQFEMVLQNPQTQN</sequence>
<keyword evidence="5" id="KW-1185">Reference proteome</keyword>
<keyword evidence="2" id="KW-0012">Acyltransferase</keyword>
<reference evidence="5" key="1">
    <citation type="journal article" date="2019" name="Int. J. Syst. Evol. Microbiol.">
        <title>The Global Catalogue of Microorganisms (GCM) 10K type strain sequencing project: providing services to taxonomists for standard genome sequencing and annotation.</title>
        <authorList>
            <consortium name="The Broad Institute Genomics Platform"/>
            <consortium name="The Broad Institute Genome Sequencing Center for Infectious Disease"/>
            <person name="Wu L."/>
            <person name="Ma J."/>
        </authorList>
    </citation>
    <scope>NUCLEOTIDE SEQUENCE [LARGE SCALE GENOMIC DNA]</scope>
    <source>
        <strain evidence="5">JCM 14370</strain>
    </source>
</reference>
<dbReference type="Gene3D" id="3.40.630.30">
    <property type="match status" value="1"/>
</dbReference>
<gene>
    <name evidence="4" type="ORF">GCM10008938_13470</name>
</gene>
<dbReference type="InterPro" id="IPR000182">
    <property type="entry name" value="GNAT_dom"/>
</dbReference>
<dbReference type="SUPFAM" id="SSF55729">
    <property type="entry name" value="Acyl-CoA N-acyltransferases (Nat)"/>
    <property type="match status" value="1"/>
</dbReference>
<comment type="caution">
    <text evidence="4">The sequence shown here is derived from an EMBL/GenBank/DDBJ whole genome shotgun (WGS) entry which is preliminary data.</text>
</comment>
<dbReference type="RefSeq" id="WP_189001658.1">
    <property type="nucleotide sequence ID" value="NZ_BMOD01000003.1"/>
</dbReference>
<feature type="domain" description="N-acetyltransferase" evidence="3">
    <location>
        <begin position="3"/>
        <end position="156"/>
    </location>
</feature>
<evidence type="ECO:0000259" key="3">
    <source>
        <dbReference type="PROSITE" id="PS51186"/>
    </source>
</evidence>
<keyword evidence="1" id="KW-0808">Transferase</keyword>
<dbReference type="PANTHER" id="PTHR43877">
    <property type="entry name" value="AMINOALKYLPHOSPHONATE N-ACETYLTRANSFERASE-RELATED-RELATED"/>
    <property type="match status" value="1"/>
</dbReference>
<dbReference type="InterPro" id="IPR050832">
    <property type="entry name" value="Bact_Acetyltransf"/>
</dbReference>
<protein>
    <recommendedName>
        <fullName evidence="3">N-acetyltransferase domain-containing protein</fullName>
    </recommendedName>
</protein>
<organism evidence="4 5">
    <name type="scientific">Deinococcus roseus</name>
    <dbReference type="NCBI Taxonomy" id="392414"/>
    <lineage>
        <taxon>Bacteria</taxon>
        <taxon>Thermotogati</taxon>
        <taxon>Deinococcota</taxon>
        <taxon>Deinococci</taxon>
        <taxon>Deinococcales</taxon>
        <taxon>Deinococcaceae</taxon>
        <taxon>Deinococcus</taxon>
    </lineage>
</organism>
<dbReference type="Pfam" id="PF00583">
    <property type="entry name" value="Acetyltransf_1"/>
    <property type="match status" value="1"/>
</dbReference>
<dbReference type="InterPro" id="IPR016181">
    <property type="entry name" value="Acyl_CoA_acyltransferase"/>
</dbReference>
<accession>A0ABQ2CYI1</accession>
<evidence type="ECO:0000256" key="2">
    <source>
        <dbReference type="ARBA" id="ARBA00023315"/>
    </source>
</evidence>
<dbReference type="CDD" id="cd04301">
    <property type="entry name" value="NAT_SF"/>
    <property type="match status" value="1"/>
</dbReference>
<dbReference type="Proteomes" id="UP000632222">
    <property type="component" value="Unassembled WGS sequence"/>
</dbReference>